<evidence type="ECO:0000259" key="4">
    <source>
        <dbReference type="PROSITE" id="PS50071"/>
    </source>
</evidence>
<dbReference type="Gene3D" id="1.10.10.60">
    <property type="entry name" value="Homeodomain-like"/>
    <property type="match status" value="1"/>
</dbReference>
<dbReference type="RefSeq" id="XP_053584353.1">
    <property type="nucleotide sequence ID" value="XM_053729581.1"/>
</dbReference>
<reference evidence="5 6" key="1">
    <citation type="submission" date="2019-12" db="EMBL/GenBank/DDBJ databases">
        <title>Chromosome-level assembly of the Caenorhabditis remanei genome.</title>
        <authorList>
            <person name="Teterina A.A."/>
            <person name="Willis J.H."/>
            <person name="Phillips P.C."/>
        </authorList>
    </citation>
    <scope>NUCLEOTIDE SEQUENCE [LARGE SCALE GENOMIC DNA]</scope>
    <source>
        <strain evidence="5 6">PX506</strain>
        <tissue evidence="5">Whole organism</tissue>
    </source>
</reference>
<evidence type="ECO:0000256" key="2">
    <source>
        <dbReference type="PROSITE-ProRule" id="PRU00108"/>
    </source>
</evidence>
<evidence type="ECO:0000313" key="6">
    <source>
        <dbReference type="Proteomes" id="UP000483820"/>
    </source>
</evidence>
<feature type="domain" description="Homeobox" evidence="4">
    <location>
        <begin position="21"/>
        <end position="74"/>
    </location>
</feature>
<evidence type="ECO:0000256" key="1">
    <source>
        <dbReference type="ARBA" id="ARBA00004123"/>
    </source>
</evidence>
<dbReference type="KEGG" id="crq:GCK72_013017"/>
<keyword evidence="2 3" id="KW-0371">Homeobox</keyword>
<protein>
    <recommendedName>
        <fullName evidence="4">Homeobox domain-containing protein</fullName>
    </recommendedName>
</protein>
<name>A0A6A5GPI2_CAERE</name>
<keyword evidence="2 3" id="KW-0238">DNA-binding</keyword>
<evidence type="ECO:0000256" key="3">
    <source>
        <dbReference type="RuleBase" id="RU000682"/>
    </source>
</evidence>
<gene>
    <name evidence="5" type="ORF">GCK72_013017</name>
</gene>
<dbReference type="EMBL" id="WUAV01000004">
    <property type="protein sequence ID" value="KAF1756564.1"/>
    <property type="molecule type" value="Genomic_DNA"/>
</dbReference>
<organism evidence="5 6">
    <name type="scientific">Caenorhabditis remanei</name>
    <name type="common">Caenorhabditis vulgaris</name>
    <dbReference type="NCBI Taxonomy" id="31234"/>
    <lineage>
        <taxon>Eukaryota</taxon>
        <taxon>Metazoa</taxon>
        <taxon>Ecdysozoa</taxon>
        <taxon>Nematoda</taxon>
        <taxon>Chromadorea</taxon>
        <taxon>Rhabditida</taxon>
        <taxon>Rhabditina</taxon>
        <taxon>Rhabditomorpha</taxon>
        <taxon>Rhabditoidea</taxon>
        <taxon>Rhabditidae</taxon>
        <taxon>Peloderinae</taxon>
        <taxon>Caenorhabditis</taxon>
    </lineage>
</organism>
<evidence type="ECO:0000313" key="5">
    <source>
        <dbReference type="EMBL" id="KAF1756564.1"/>
    </source>
</evidence>
<dbReference type="GO" id="GO:0005634">
    <property type="term" value="C:nucleus"/>
    <property type="evidence" value="ECO:0007669"/>
    <property type="project" value="UniProtKB-SubCell"/>
</dbReference>
<proteinExistence type="predicted"/>
<dbReference type="Proteomes" id="UP000483820">
    <property type="component" value="Chromosome IV"/>
</dbReference>
<dbReference type="CTD" id="78775691"/>
<dbReference type="GeneID" id="78775691"/>
<dbReference type="InterPro" id="IPR001356">
    <property type="entry name" value="HD"/>
</dbReference>
<dbReference type="PROSITE" id="PS50071">
    <property type="entry name" value="HOMEOBOX_2"/>
    <property type="match status" value="1"/>
</dbReference>
<keyword evidence="2 3" id="KW-0539">Nucleus</keyword>
<sequence length="74" mass="8912">MNNWLNLSEEDKREIMKLDLRSGGQSHQKTQLEAYFELNQNPTLEEEEEIALRRQLDHSKTATYFENARKRFLK</sequence>
<dbReference type="AlphaFoldDB" id="A0A6A5GPI2"/>
<comment type="caution">
    <text evidence="5">The sequence shown here is derived from an EMBL/GenBank/DDBJ whole genome shotgun (WGS) entry which is preliminary data.</text>
</comment>
<accession>A0A6A5GPI2</accession>
<dbReference type="SUPFAM" id="SSF46689">
    <property type="entry name" value="Homeodomain-like"/>
    <property type="match status" value="1"/>
</dbReference>
<dbReference type="GO" id="GO:0003677">
    <property type="term" value="F:DNA binding"/>
    <property type="evidence" value="ECO:0007669"/>
    <property type="project" value="UniProtKB-UniRule"/>
</dbReference>
<dbReference type="Pfam" id="PF00046">
    <property type="entry name" value="Homeodomain"/>
    <property type="match status" value="1"/>
</dbReference>
<dbReference type="InterPro" id="IPR009057">
    <property type="entry name" value="Homeodomain-like_sf"/>
</dbReference>
<comment type="subcellular location">
    <subcellularLocation>
        <location evidence="1 2 3">Nucleus</location>
    </subcellularLocation>
</comment>